<feature type="region of interest" description="Disordered" evidence="1">
    <location>
        <begin position="160"/>
        <end position="262"/>
    </location>
</feature>
<protein>
    <recommendedName>
        <fullName evidence="4">GATA-type domain-containing protein</fullName>
    </recommendedName>
</protein>
<dbReference type="AlphaFoldDB" id="A0A1X2IR86"/>
<evidence type="ECO:0008006" key="4">
    <source>
        <dbReference type="Google" id="ProtNLM"/>
    </source>
</evidence>
<feature type="compositionally biased region" description="Low complexity" evidence="1">
    <location>
        <begin position="188"/>
        <end position="199"/>
    </location>
</feature>
<keyword evidence="3" id="KW-1185">Reference proteome</keyword>
<feature type="compositionally biased region" description="Low complexity" evidence="1">
    <location>
        <begin position="253"/>
        <end position="262"/>
    </location>
</feature>
<evidence type="ECO:0000313" key="3">
    <source>
        <dbReference type="Proteomes" id="UP000193560"/>
    </source>
</evidence>
<feature type="compositionally biased region" description="Polar residues" evidence="1">
    <location>
        <begin position="206"/>
        <end position="215"/>
    </location>
</feature>
<evidence type="ECO:0000256" key="1">
    <source>
        <dbReference type="SAM" id="MobiDB-lite"/>
    </source>
</evidence>
<comment type="caution">
    <text evidence="2">The sequence shown here is derived from an EMBL/GenBank/DDBJ whole genome shotgun (WGS) entry which is preliminary data.</text>
</comment>
<dbReference type="OrthoDB" id="5863171at2759"/>
<dbReference type="Proteomes" id="UP000193560">
    <property type="component" value="Unassembled WGS sequence"/>
</dbReference>
<sequence>MSLSTCYNALGFGCWEELCHEYMSSVLPTDDPRMPVDDLSSPMWRIIFLKDDCFLQPPSCEVTSPSSSDPDSLTICASNNNNNKINTSISTNTTITTTTATTITATTITAATTTAATAAMMDSYDHHDPTTCPSNPIEPLFEGIDLTHHHQYKDTITNTATTQQKQQESCNDSDVDTQHHDVLPPSPSLSRSSSSLTLSDIEHDTYQQQQGTTITLAKPLKRKRKTATSQRRQQQQRPRHRQKKQKQVRHHTLGGSPTTITTSTTLETADSTTTTLFEQLSYAGIDWCRYCGTTEGVNWRPGPWGKRTLCK</sequence>
<accession>A0A1X2IR86</accession>
<name>A0A1X2IR86_9FUNG</name>
<reference evidence="2 3" key="1">
    <citation type="submission" date="2016-07" db="EMBL/GenBank/DDBJ databases">
        <title>Pervasive Adenine N6-methylation of Active Genes in Fungi.</title>
        <authorList>
            <consortium name="DOE Joint Genome Institute"/>
            <person name="Mondo S.J."/>
            <person name="Dannebaum R.O."/>
            <person name="Kuo R.C."/>
            <person name="Labutti K."/>
            <person name="Haridas S."/>
            <person name="Kuo A."/>
            <person name="Salamov A."/>
            <person name="Ahrendt S.R."/>
            <person name="Lipzen A."/>
            <person name="Sullivan W."/>
            <person name="Andreopoulos W.B."/>
            <person name="Clum A."/>
            <person name="Lindquist E."/>
            <person name="Daum C."/>
            <person name="Ramamoorthy G.K."/>
            <person name="Gryganskyi A."/>
            <person name="Culley D."/>
            <person name="Magnuson J.K."/>
            <person name="James T.Y."/>
            <person name="O'Malley M.A."/>
            <person name="Stajich J.E."/>
            <person name="Spatafora J.W."/>
            <person name="Visel A."/>
            <person name="Grigoriev I.V."/>
        </authorList>
    </citation>
    <scope>NUCLEOTIDE SEQUENCE [LARGE SCALE GENOMIC DNA]</scope>
    <source>
        <strain evidence="2 3">NRRL 1336</strain>
    </source>
</reference>
<feature type="compositionally biased region" description="Basic residues" evidence="1">
    <location>
        <begin position="237"/>
        <end position="252"/>
    </location>
</feature>
<feature type="compositionally biased region" description="Low complexity" evidence="1">
    <location>
        <begin position="227"/>
        <end position="236"/>
    </location>
</feature>
<organism evidence="2 3">
    <name type="scientific">Absidia repens</name>
    <dbReference type="NCBI Taxonomy" id="90262"/>
    <lineage>
        <taxon>Eukaryota</taxon>
        <taxon>Fungi</taxon>
        <taxon>Fungi incertae sedis</taxon>
        <taxon>Mucoromycota</taxon>
        <taxon>Mucoromycotina</taxon>
        <taxon>Mucoromycetes</taxon>
        <taxon>Mucorales</taxon>
        <taxon>Cunninghamellaceae</taxon>
        <taxon>Absidia</taxon>
    </lineage>
</organism>
<dbReference type="EMBL" id="MCGE01000006">
    <property type="protein sequence ID" value="ORZ20800.1"/>
    <property type="molecule type" value="Genomic_DNA"/>
</dbReference>
<feature type="compositionally biased region" description="Polar residues" evidence="1">
    <location>
        <begin position="160"/>
        <end position="172"/>
    </location>
</feature>
<gene>
    <name evidence="2" type="ORF">BCR42DRAFT_213494</name>
</gene>
<evidence type="ECO:0000313" key="2">
    <source>
        <dbReference type="EMBL" id="ORZ20800.1"/>
    </source>
</evidence>
<proteinExistence type="predicted"/>